<protein>
    <recommendedName>
        <fullName evidence="6">GtrA/DPMS transmembrane domain-containing protein</fullName>
    </recommendedName>
</protein>
<feature type="transmembrane region" description="Helical" evidence="5">
    <location>
        <begin position="36"/>
        <end position="59"/>
    </location>
</feature>
<evidence type="ECO:0000256" key="5">
    <source>
        <dbReference type="SAM" id="Phobius"/>
    </source>
</evidence>
<comment type="subcellular location">
    <subcellularLocation>
        <location evidence="1">Membrane</location>
        <topology evidence="1">Multi-pass membrane protein</topology>
    </subcellularLocation>
</comment>
<organism evidence="7">
    <name type="scientific">marine metagenome</name>
    <dbReference type="NCBI Taxonomy" id="408172"/>
    <lineage>
        <taxon>unclassified sequences</taxon>
        <taxon>metagenomes</taxon>
        <taxon>ecological metagenomes</taxon>
    </lineage>
</organism>
<dbReference type="GO" id="GO:0016020">
    <property type="term" value="C:membrane"/>
    <property type="evidence" value="ECO:0007669"/>
    <property type="project" value="UniProtKB-SubCell"/>
</dbReference>
<feature type="non-terminal residue" evidence="7">
    <location>
        <position position="1"/>
    </location>
</feature>
<evidence type="ECO:0000259" key="6">
    <source>
        <dbReference type="Pfam" id="PF04138"/>
    </source>
</evidence>
<evidence type="ECO:0000256" key="4">
    <source>
        <dbReference type="ARBA" id="ARBA00023136"/>
    </source>
</evidence>
<keyword evidence="2 5" id="KW-0812">Transmembrane</keyword>
<reference evidence="7" key="1">
    <citation type="submission" date="2018-05" db="EMBL/GenBank/DDBJ databases">
        <authorList>
            <person name="Lanie J.A."/>
            <person name="Ng W.-L."/>
            <person name="Kazmierczak K.M."/>
            <person name="Andrzejewski T.M."/>
            <person name="Davidsen T.M."/>
            <person name="Wayne K.J."/>
            <person name="Tettelin H."/>
            <person name="Glass J.I."/>
            <person name="Rusch D."/>
            <person name="Podicherti R."/>
            <person name="Tsui H.-C.T."/>
            <person name="Winkler M.E."/>
        </authorList>
    </citation>
    <scope>NUCLEOTIDE SEQUENCE</scope>
</reference>
<accession>A0A381Q397</accession>
<sequence length="143" mass="16313">VADNLNIMMVANLALKYSLFAVFATLANLLTQEIFLHLYVEVSALIIAMVAGTVVGWVSKYLLDKHYIFTFETSSQRENLLKFLTYGLTGILTTSIFWGFELVFDYLFNTKLARYLGAVIGLSIGYVVKYHLDKRYVFLEQES</sequence>
<dbReference type="InterPro" id="IPR007267">
    <property type="entry name" value="GtrA_DPMS_TM"/>
</dbReference>
<gene>
    <name evidence="7" type="ORF">METZ01_LOCUS26646</name>
</gene>
<dbReference type="GO" id="GO:0000271">
    <property type="term" value="P:polysaccharide biosynthetic process"/>
    <property type="evidence" value="ECO:0007669"/>
    <property type="project" value="InterPro"/>
</dbReference>
<evidence type="ECO:0000256" key="1">
    <source>
        <dbReference type="ARBA" id="ARBA00004141"/>
    </source>
</evidence>
<dbReference type="Pfam" id="PF04138">
    <property type="entry name" value="GtrA_DPMS_TM"/>
    <property type="match status" value="1"/>
</dbReference>
<feature type="transmembrane region" description="Helical" evidence="5">
    <location>
        <begin position="112"/>
        <end position="132"/>
    </location>
</feature>
<evidence type="ECO:0000256" key="3">
    <source>
        <dbReference type="ARBA" id="ARBA00022989"/>
    </source>
</evidence>
<name>A0A381Q397_9ZZZZ</name>
<feature type="domain" description="GtrA/DPMS transmembrane" evidence="6">
    <location>
        <begin position="16"/>
        <end position="138"/>
    </location>
</feature>
<keyword evidence="3 5" id="KW-1133">Transmembrane helix</keyword>
<evidence type="ECO:0000313" key="7">
    <source>
        <dbReference type="EMBL" id="SUZ73792.1"/>
    </source>
</evidence>
<feature type="transmembrane region" description="Helical" evidence="5">
    <location>
        <begin position="80"/>
        <end position="100"/>
    </location>
</feature>
<dbReference type="NCBIfam" id="NF037976">
    <property type="entry name" value="gtrA_1"/>
    <property type="match status" value="1"/>
</dbReference>
<dbReference type="AlphaFoldDB" id="A0A381Q397"/>
<dbReference type="EMBL" id="UINC01001190">
    <property type="protein sequence ID" value="SUZ73792.1"/>
    <property type="molecule type" value="Genomic_DNA"/>
</dbReference>
<feature type="transmembrane region" description="Helical" evidence="5">
    <location>
        <begin position="7"/>
        <end position="30"/>
    </location>
</feature>
<proteinExistence type="predicted"/>
<keyword evidence="4 5" id="KW-0472">Membrane</keyword>
<evidence type="ECO:0000256" key="2">
    <source>
        <dbReference type="ARBA" id="ARBA00022692"/>
    </source>
</evidence>